<protein>
    <submittedName>
        <fullName evidence="1">Uncharacterized protein</fullName>
    </submittedName>
</protein>
<reference evidence="1" key="1">
    <citation type="submission" date="2014-09" db="EMBL/GenBank/DDBJ databases">
        <authorList>
            <person name="Magalhaes I.L.F."/>
            <person name="Oliveira U."/>
            <person name="Santos F.R."/>
            <person name="Vidigal T.H.D.A."/>
            <person name="Brescovit A.D."/>
            <person name="Santos A.J."/>
        </authorList>
    </citation>
    <scope>NUCLEOTIDE SEQUENCE</scope>
    <source>
        <tissue evidence="1">Shoot tissue taken approximately 20 cm above the soil surface</tissue>
    </source>
</reference>
<organism evidence="1">
    <name type="scientific">Arundo donax</name>
    <name type="common">Giant reed</name>
    <name type="synonym">Donax arundinaceus</name>
    <dbReference type="NCBI Taxonomy" id="35708"/>
    <lineage>
        <taxon>Eukaryota</taxon>
        <taxon>Viridiplantae</taxon>
        <taxon>Streptophyta</taxon>
        <taxon>Embryophyta</taxon>
        <taxon>Tracheophyta</taxon>
        <taxon>Spermatophyta</taxon>
        <taxon>Magnoliopsida</taxon>
        <taxon>Liliopsida</taxon>
        <taxon>Poales</taxon>
        <taxon>Poaceae</taxon>
        <taxon>PACMAD clade</taxon>
        <taxon>Arundinoideae</taxon>
        <taxon>Arundineae</taxon>
        <taxon>Arundo</taxon>
    </lineage>
</organism>
<dbReference type="EMBL" id="GBRH01263521">
    <property type="protein sequence ID" value="JAD34374.1"/>
    <property type="molecule type" value="Transcribed_RNA"/>
</dbReference>
<sequence>MSMIFWSPWNPVPKITISLFIGKDSPSTSTPSLQKLNVFDFFRTILPSSNLL</sequence>
<name>A0A0A8Z4Q3_ARUDO</name>
<dbReference type="AlphaFoldDB" id="A0A0A8Z4Q3"/>
<proteinExistence type="predicted"/>
<evidence type="ECO:0000313" key="1">
    <source>
        <dbReference type="EMBL" id="JAD34374.1"/>
    </source>
</evidence>
<accession>A0A0A8Z4Q3</accession>
<reference evidence="1" key="2">
    <citation type="journal article" date="2015" name="Data Brief">
        <title>Shoot transcriptome of the giant reed, Arundo donax.</title>
        <authorList>
            <person name="Barrero R.A."/>
            <person name="Guerrero F.D."/>
            <person name="Moolhuijzen P."/>
            <person name="Goolsby J.A."/>
            <person name="Tidwell J."/>
            <person name="Bellgard S.E."/>
            <person name="Bellgard M.I."/>
        </authorList>
    </citation>
    <scope>NUCLEOTIDE SEQUENCE</scope>
    <source>
        <tissue evidence="1">Shoot tissue taken approximately 20 cm above the soil surface</tissue>
    </source>
</reference>